<dbReference type="GO" id="GO:0001228">
    <property type="term" value="F:DNA-binding transcription activator activity, RNA polymerase II-specific"/>
    <property type="evidence" value="ECO:0007669"/>
    <property type="project" value="TreeGrafter"/>
</dbReference>
<evidence type="ECO:0000256" key="5">
    <source>
        <dbReference type="ARBA" id="ARBA00023163"/>
    </source>
</evidence>
<evidence type="ECO:0000313" key="9">
    <source>
        <dbReference type="EMBL" id="PMD32003.1"/>
    </source>
</evidence>
<dbReference type="PROSITE" id="PS00463">
    <property type="entry name" value="ZN2_CY6_FUNGAL_1"/>
    <property type="match status" value="1"/>
</dbReference>
<evidence type="ECO:0000256" key="2">
    <source>
        <dbReference type="ARBA" id="ARBA00022833"/>
    </source>
</evidence>
<organism evidence="9 10">
    <name type="scientific">Hyaloscypha variabilis (strain UAMH 11265 / GT02V1 / F)</name>
    <name type="common">Meliniomyces variabilis</name>
    <dbReference type="NCBI Taxonomy" id="1149755"/>
    <lineage>
        <taxon>Eukaryota</taxon>
        <taxon>Fungi</taxon>
        <taxon>Dikarya</taxon>
        <taxon>Ascomycota</taxon>
        <taxon>Pezizomycotina</taxon>
        <taxon>Leotiomycetes</taxon>
        <taxon>Helotiales</taxon>
        <taxon>Hyaloscyphaceae</taxon>
        <taxon>Hyaloscypha</taxon>
        <taxon>Hyaloscypha variabilis</taxon>
    </lineage>
</organism>
<dbReference type="SMART" id="SM00066">
    <property type="entry name" value="GAL4"/>
    <property type="match status" value="1"/>
</dbReference>
<dbReference type="GO" id="GO:0008270">
    <property type="term" value="F:zinc ion binding"/>
    <property type="evidence" value="ECO:0007669"/>
    <property type="project" value="InterPro"/>
</dbReference>
<dbReference type="PANTHER" id="PTHR31944:SF129">
    <property type="entry name" value="ASPYRIDONES CLUSTER REGULATOR APDR-RELATED"/>
    <property type="match status" value="1"/>
</dbReference>
<dbReference type="Proteomes" id="UP000235786">
    <property type="component" value="Unassembled WGS sequence"/>
</dbReference>
<evidence type="ECO:0000259" key="8">
    <source>
        <dbReference type="PROSITE" id="PS50048"/>
    </source>
</evidence>
<protein>
    <recommendedName>
        <fullName evidence="8">Zn(2)-C6 fungal-type domain-containing protein</fullName>
    </recommendedName>
</protein>
<dbReference type="GO" id="GO:0006351">
    <property type="term" value="P:DNA-templated transcription"/>
    <property type="evidence" value="ECO:0007669"/>
    <property type="project" value="InterPro"/>
</dbReference>
<dbReference type="GO" id="GO:0005634">
    <property type="term" value="C:nucleus"/>
    <property type="evidence" value="ECO:0007669"/>
    <property type="project" value="TreeGrafter"/>
</dbReference>
<feature type="domain" description="Zn(2)-C6 fungal-type" evidence="8">
    <location>
        <begin position="17"/>
        <end position="46"/>
    </location>
</feature>
<dbReference type="Pfam" id="PF04082">
    <property type="entry name" value="Fungal_trans"/>
    <property type="match status" value="1"/>
</dbReference>
<dbReference type="CDD" id="cd12148">
    <property type="entry name" value="fungal_TF_MHR"/>
    <property type="match status" value="1"/>
</dbReference>
<dbReference type="Gene3D" id="4.10.240.10">
    <property type="entry name" value="Zn(2)-C6 fungal-type DNA-binding domain"/>
    <property type="match status" value="1"/>
</dbReference>
<feature type="region of interest" description="Disordered" evidence="7">
    <location>
        <begin position="68"/>
        <end position="117"/>
    </location>
</feature>
<dbReference type="Pfam" id="PF00172">
    <property type="entry name" value="Zn_clus"/>
    <property type="match status" value="1"/>
</dbReference>
<keyword evidence="3" id="KW-0805">Transcription regulation</keyword>
<dbReference type="AlphaFoldDB" id="A0A2J6R0H9"/>
<evidence type="ECO:0000256" key="3">
    <source>
        <dbReference type="ARBA" id="ARBA00023015"/>
    </source>
</evidence>
<proteinExistence type="predicted"/>
<keyword evidence="2" id="KW-0862">Zinc</keyword>
<dbReference type="InterPro" id="IPR001138">
    <property type="entry name" value="Zn2Cys6_DnaBD"/>
</dbReference>
<keyword evidence="1" id="KW-0479">Metal-binding</keyword>
<dbReference type="SUPFAM" id="SSF57701">
    <property type="entry name" value="Zn2/Cys6 DNA-binding domain"/>
    <property type="match status" value="1"/>
</dbReference>
<keyword evidence="10" id="KW-1185">Reference proteome</keyword>
<gene>
    <name evidence="9" type="ORF">L207DRAFT_518887</name>
</gene>
<dbReference type="InterPro" id="IPR036864">
    <property type="entry name" value="Zn2-C6_fun-type_DNA-bd_sf"/>
</dbReference>
<evidence type="ECO:0000313" key="10">
    <source>
        <dbReference type="Proteomes" id="UP000235786"/>
    </source>
</evidence>
<dbReference type="PROSITE" id="PS50048">
    <property type="entry name" value="ZN2_CY6_FUNGAL_2"/>
    <property type="match status" value="1"/>
</dbReference>
<keyword evidence="4" id="KW-0238">DNA-binding</keyword>
<reference evidence="9 10" key="1">
    <citation type="submission" date="2016-04" db="EMBL/GenBank/DDBJ databases">
        <title>A degradative enzymes factory behind the ericoid mycorrhizal symbiosis.</title>
        <authorList>
            <consortium name="DOE Joint Genome Institute"/>
            <person name="Martino E."/>
            <person name="Morin E."/>
            <person name="Grelet G."/>
            <person name="Kuo A."/>
            <person name="Kohler A."/>
            <person name="Daghino S."/>
            <person name="Barry K."/>
            <person name="Choi C."/>
            <person name="Cichocki N."/>
            <person name="Clum A."/>
            <person name="Copeland A."/>
            <person name="Hainaut M."/>
            <person name="Haridas S."/>
            <person name="Labutti K."/>
            <person name="Lindquist E."/>
            <person name="Lipzen A."/>
            <person name="Khouja H.-R."/>
            <person name="Murat C."/>
            <person name="Ohm R."/>
            <person name="Olson A."/>
            <person name="Spatafora J."/>
            <person name="Veneault-Fourrey C."/>
            <person name="Henrissat B."/>
            <person name="Grigoriev I."/>
            <person name="Martin F."/>
            <person name="Perotto S."/>
        </authorList>
    </citation>
    <scope>NUCLEOTIDE SEQUENCE [LARGE SCALE GENOMIC DNA]</scope>
    <source>
        <strain evidence="9 10">F</strain>
    </source>
</reference>
<evidence type="ECO:0000256" key="1">
    <source>
        <dbReference type="ARBA" id="ARBA00022723"/>
    </source>
</evidence>
<feature type="compositionally biased region" description="Low complexity" evidence="7">
    <location>
        <begin position="73"/>
        <end position="82"/>
    </location>
</feature>
<sequence length="742" mass="84062">MSEPKKPARARRRPVVSCEECRRRKVKCDRTHPCNHCRQLKAQCHYSEGIAPLNRQLTLLTSPRDIVGPPTPISVAPSSSSSHGDLSIAGLRNERPQHRVQRSGISPNTQEETEDSPKMRALLAKVQGLEQLLLKYMPEGVRENSTLPLPKEPRAQLRGTLSKTRFFGQSHWMNLIGIFDSIANMRDNLSTPSFNNAIMMTNVPTLLNKCKAMAKLSKLRIYAEWLANPDIQASIPSAETCDILLDAYFRTSESAFRIFHIPTFRKEYNQYRHQPLLASDSFVLKMLLAMAVGVMFYQETDFDKLRAQAKKWVYAAQSWLSEIPYEKSRLNIAGLQIHCLLLLARQSVGVVDDQVWISTGSLVRRAISMGLHRDPKYFPNMSPLQAEIRRRLWATIVELNTQYSVESGTRPLISVDDFDTEAPANINDDDIDENTNLSLVSKPSHVFTQTSVQIILLESLKTRIEILQVCNRLSTEPSYQEVSRLGEIMTKECRASSSLTRKLQSSKSDLRPTQLQCNILDMYLRRFVLILYSTFATKSQDDPRHYFSRKVALDSSVTMLSYPSNESNHKQSLKDSPYDDYTCLKIRSGGFFESVITHGMIIIFFELVTQLKEQDSFIEQNKELRQPLKNTLRDARDLIAVRISVAENNVKGHLLFSAALGQIEAMESGISPYQGAKDGIQRSAEMCFGLLADKEAALTPIDEVTLQDGMAFDMQDWGMDFVMPDAWLFSGWDGGLVENQTL</sequence>
<dbReference type="InterPro" id="IPR007219">
    <property type="entry name" value="XnlR_reg_dom"/>
</dbReference>
<evidence type="ECO:0000256" key="4">
    <source>
        <dbReference type="ARBA" id="ARBA00023125"/>
    </source>
</evidence>
<evidence type="ECO:0000256" key="6">
    <source>
        <dbReference type="ARBA" id="ARBA00023242"/>
    </source>
</evidence>
<dbReference type="GO" id="GO:0000978">
    <property type="term" value="F:RNA polymerase II cis-regulatory region sequence-specific DNA binding"/>
    <property type="evidence" value="ECO:0007669"/>
    <property type="project" value="TreeGrafter"/>
</dbReference>
<dbReference type="PANTHER" id="PTHR31944">
    <property type="entry name" value="HEME-RESPONSIVE ZINC FINGER TRANSCRIPTION FACTOR HAP1"/>
    <property type="match status" value="1"/>
</dbReference>
<name>A0A2J6R0H9_HYAVF</name>
<dbReference type="SMART" id="SM00906">
    <property type="entry name" value="Fungal_trans"/>
    <property type="match status" value="1"/>
</dbReference>
<evidence type="ECO:0000256" key="7">
    <source>
        <dbReference type="SAM" id="MobiDB-lite"/>
    </source>
</evidence>
<dbReference type="EMBL" id="KZ613960">
    <property type="protein sequence ID" value="PMD32003.1"/>
    <property type="molecule type" value="Genomic_DNA"/>
</dbReference>
<accession>A0A2J6R0H9</accession>
<keyword evidence="6" id="KW-0539">Nucleus</keyword>
<dbReference type="InterPro" id="IPR051430">
    <property type="entry name" value="Fungal_TF_Env_Response"/>
</dbReference>
<keyword evidence="5" id="KW-0804">Transcription</keyword>
<dbReference type="CDD" id="cd00067">
    <property type="entry name" value="GAL4"/>
    <property type="match status" value="1"/>
</dbReference>
<dbReference type="OrthoDB" id="4337792at2759"/>